<evidence type="ECO:0000313" key="2">
    <source>
        <dbReference type="EMBL" id="PPK30067.1"/>
    </source>
</evidence>
<evidence type="ECO:0000313" key="1">
    <source>
        <dbReference type="EMBL" id="HAU1880598.1"/>
    </source>
</evidence>
<dbReference type="AlphaFoldDB" id="A0A2S6EXZ9"/>
<dbReference type="Proteomes" id="UP000239239">
    <property type="component" value="Unassembled WGS sequence"/>
</dbReference>
<reference evidence="2 3" key="2">
    <citation type="submission" date="2018-02" db="EMBL/GenBank/DDBJ databases">
        <title>Draft genome sequences of four Legionella pneumophila clinical strains isolated in Ontario.</title>
        <authorList>
            <person name="Fortuna A."/>
            <person name="Ramnarine R."/>
            <person name="Li A."/>
            <person name="Frantz C."/>
            <person name="Mallo G."/>
        </authorList>
    </citation>
    <scope>NUCLEOTIDE SEQUENCE [LARGE SCALE GENOMIC DNA]</scope>
    <source>
        <strain evidence="2 3">LG61</strain>
    </source>
</reference>
<proteinExistence type="predicted"/>
<dbReference type="OrthoDB" id="9859978at2"/>
<gene>
    <name evidence="2" type="ORF">C3928_10570</name>
    <name evidence="1" type="ORF">JBJ86_10130</name>
</gene>
<reference evidence="1" key="1">
    <citation type="journal article" date="2018" name="Genome Biol.">
        <title>SKESA: strategic k-mer extension for scrupulous assemblies.</title>
        <authorList>
            <person name="Souvorov A."/>
            <person name="Agarwala R."/>
            <person name="Lipman D.J."/>
        </authorList>
    </citation>
    <scope>NUCLEOTIDE SEQUENCE</scope>
    <source>
        <strain evidence="1">AZ00058701</strain>
    </source>
</reference>
<organism evidence="2 3">
    <name type="scientific">Legionella pneumophila</name>
    <dbReference type="NCBI Taxonomy" id="446"/>
    <lineage>
        <taxon>Bacteria</taxon>
        <taxon>Pseudomonadati</taxon>
        <taxon>Pseudomonadota</taxon>
        <taxon>Gammaproteobacteria</taxon>
        <taxon>Legionellales</taxon>
        <taxon>Legionellaceae</taxon>
        <taxon>Legionella</taxon>
    </lineage>
</organism>
<dbReference type="EMBL" id="DACWHX010000011">
    <property type="protein sequence ID" value="HAU1880598.1"/>
    <property type="molecule type" value="Genomic_DNA"/>
</dbReference>
<comment type="caution">
    <text evidence="2">The sequence shown here is derived from an EMBL/GenBank/DDBJ whole genome shotgun (WGS) entry which is preliminary data.</text>
</comment>
<protein>
    <submittedName>
        <fullName evidence="2">Uncharacterized protein</fullName>
    </submittedName>
</protein>
<dbReference type="Proteomes" id="UP000866496">
    <property type="component" value="Unassembled WGS sequence"/>
</dbReference>
<name>A0A2S6EXZ9_LEGPN</name>
<accession>A0A2S6EXZ9</accession>
<dbReference type="EMBL" id="PQWY01000015">
    <property type="protein sequence ID" value="PPK30067.1"/>
    <property type="molecule type" value="Genomic_DNA"/>
</dbReference>
<reference evidence="1" key="3">
    <citation type="submission" date="2019-10" db="EMBL/GenBank/DDBJ databases">
        <authorList>
            <consortium name="NCBI Pathogen Detection Project"/>
        </authorList>
    </citation>
    <scope>NUCLEOTIDE SEQUENCE</scope>
    <source>
        <strain evidence="1">AZ00058701</strain>
    </source>
</reference>
<evidence type="ECO:0000313" key="3">
    <source>
        <dbReference type="Proteomes" id="UP000239239"/>
    </source>
</evidence>
<sequence length="156" mass="17802">MNASGAPDNKLSVICFPHFYKFCKFFRNERPIGRGLLFRPGDIETRIQLITNWPSLFPISQAYTSIGSLCRLLSSYEEKYRVSKFRCSSNAGLGVCSRPESFVIVWGSCDFPSYLSYLLVQAIQPIALVASYDLYHRFTYVHHTSYLVAIPILAIR</sequence>